<feature type="compositionally biased region" description="Low complexity" evidence="1">
    <location>
        <begin position="259"/>
        <end position="270"/>
    </location>
</feature>
<feature type="transmembrane region" description="Helical" evidence="2">
    <location>
        <begin position="76"/>
        <end position="99"/>
    </location>
</feature>
<organism evidence="3 4">
    <name type="scientific">Friedmanniomyces simplex</name>
    <dbReference type="NCBI Taxonomy" id="329884"/>
    <lineage>
        <taxon>Eukaryota</taxon>
        <taxon>Fungi</taxon>
        <taxon>Dikarya</taxon>
        <taxon>Ascomycota</taxon>
        <taxon>Pezizomycotina</taxon>
        <taxon>Dothideomycetes</taxon>
        <taxon>Dothideomycetidae</taxon>
        <taxon>Mycosphaerellales</taxon>
        <taxon>Teratosphaeriaceae</taxon>
        <taxon>Friedmanniomyces</taxon>
    </lineage>
</organism>
<feature type="compositionally biased region" description="Gly residues" evidence="1">
    <location>
        <begin position="271"/>
        <end position="282"/>
    </location>
</feature>
<feature type="transmembrane region" description="Helical" evidence="2">
    <location>
        <begin position="106"/>
        <end position="130"/>
    </location>
</feature>
<accession>A0A4U0WJL4</accession>
<evidence type="ECO:0000256" key="2">
    <source>
        <dbReference type="SAM" id="Phobius"/>
    </source>
</evidence>
<dbReference type="AlphaFoldDB" id="A0A4U0WJL4"/>
<evidence type="ECO:0000313" key="4">
    <source>
        <dbReference type="Proteomes" id="UP000309340"/>
    </source>
</evidence>
<keyword evidence="2" id="KW-1133">Transmembrane helix</keyword>
<protein>
    <submittedName>
        <fullName evidence="3">Uncharacterized protein</fullName>
    </submittedName>
</protein>
<dbReference type="OrthoDB" id="3928876at2759"/>
<reference evidence="3 4" key="1">
    <citation type="submission" date="2017-03" db="EMBL/GenBank/DDBJ databases">
        <title>Genomes of endolithic fungi from Antarctica.</title>
        <authorList>
            <person name="Coleine C."/>
            <person name="Masonjones S."/>
            <person name="Stajich J.E."/>
        </authorList>
    </citation>
    <scope>NUCLEOTIDE SEQUENCE [LARGE SCALE GENOMIC DNA]</scope>
    <source>
        <strain evidence="3 4">CCFEE 5184</strain>
    </source>
</reference>
<dbReference type="Pfam" id="PF16015">
    <property type="entry name" value="Promethin"/>
    <property type="match status" value="1"/>
</dbReference>
<comment type="caution">
    <text evidence="3">The sequence shown here is derived from an EMBL/GenBank/DDBJ whole genome shotgun (WGS) entry which is preliminary data.</text>
</comment>
<keyword evidence="2" id="KW-0472">Membrane</keyword>
<feature type="transmembrane region" description="Helical" evidence="2">
    <location>
        <begin position="136"/>
        <end position="157"/>
    </location>
</feature>
<dbReference type="EMBL" id="NAJQ01000968">
    <property type="protein sequence ID" value="TKA63254.1"/>
    <property type="molecule type" value="Genomic_DNA"/>
</dbReference>
<sequence>MAAQAQNATKGATNAAPGGLGDKVQSATTGLLGKIEGFGGWITGMGKSLLDRLISPEQRASLLAKLQAFMLKNPKLSAFMGMNIAITGVPLFLFILFTITVALFSLIVGLVLGLLAAVLFIVFAVGTALVVVLPTVFFTTMAACFLFLWGLGGFYILKWANGDKAGEPAPEGGAIGDKLNSLTGGRLTGFMDAAKGERAKGGIEGFNDQHTKPKHESGGGGEKEKKPAPHHAQTNGTAEPHKQVGDVASKATKATGVDGAKNTAANATGTVKGGLSGATGLG</sequence>
<keyword evidence="2" id="KW-0812">Transmembrane</keyword>
<gene>
    <name evidence="3" type="ORF">B0A55_11596</name>
</gene>
<feature type="compositionally biased region" description="Basic and acidic residues" evidence="1">
    <location>
        <begin position="201"/>
        <end position="227"/>
    </location>
</feature>
<evidence type="ECO:0000313" key="3">
    <source>
        <dbReference type="EMBL" id="TKA63254.1"/>
    </source>
</evidence>
<proteinExistence type="predicted"/>
<name>A0A4U0WJL4_9PEZI</name>
<dbReference type="Proteomes" id="UP000309340">
    <property type="component" value="Unassembled WGS sequence"/>
</dbReference>
<feature type="region of interest" description="Disordered" evidence="1">
    <location>
        <begin position="201"/>
        <end position="282"/>
    </location>
</feature>
<evidence type="ECO:0000256" key="1">
    <source>
        <dbReference type="SAM" id="MobiDB-lite"/>
    </source>
</evidence>
<keyword evidence="4" id="KW-1185">Reference proteome</keyword>